<feature type="domain" description="DUF4139" evidence="2">
    <location>
        <begin position="56"/>
        <end position="577"/>
    </location>
</feature>
<protein>
    <recommendedName>
        <fullName evidence="2">DUF4139 domain-containing protein</fullName>
    </recommendedName>
</protein>
<gene>
    <name evidence="3" type="ORF">DAEQUDRAFT_721608</name>
</gene>
<dbReference type="InterPro" id="IPR011935">
    <property type="entry name" value="CHP02231"/>
</dbReference>
<evidence type="ECO:0000259" key="2">
    <source>
        <dbReference type="Pfam" id="PF13598"/>
    </source>
</evidence>
<dbReference type="STRING" id="1314783.A0A165TJW1"/>
<organism evidence="3 4">
    <name type="scientific">Daedalea quercina L-15889</name>
    <dbReference type="NCBI Taxonomy" id="1314783"/>
    <lineage>
        <taxon>Eukaryota</taxon>
        <taxon>Fungi</taxon>
        <taxon>Dikarya</taxon>
        <taxon>Basidiomycota</taxon>
        <taxon>Agaricomycotina</taxon>
        <taxon>Agaricomycetes</taxon>
        <taxon>Polyporales</taxon>
        <taxon>Fomitopsis</taxon>
    </lineage>
</organism>
<name>A0A165TJW1_9APHY</name>
<dbReference type="Pfam" id="PF13598">
    <property type="entry name" value="DUF4139"/>
    <property type="match status" value="1"/>
</dbReference>
<evidence type="ECO:0000256" key="1">
    <source>
        <dbReference type="SAM" id="MobiDB-lite"/>
    </source>
</evidence>
<feature type="region of interest" description="Disordered" evidence="1">
    <location>
        <begin position="353"/>
        <end position="372"/>
    </location>
</feature>
<dbReference type="OrthoDB" id="10068793at2759"/>
<feature type="region of interest" description="Disordered" evidence="1">
    <location>
        <begin position="522"/>
        <end position="549"/>
    </location>
</feature>
<sequence>MAGRRSTVATIRKLDDEIAEIDRALSGPAKDPKIKGETTGRVSFVIVASEPCSVELEIAYNVCNASWKAYYDLYATTADGQPAPTIALHYNARVTHTSGEDWTDAKFTFVPVDAPRRERDAEIPLLVPRKLYRIPTGFGSIGFPRTSLVGSPPSGPMPSKGVSLFGQPASTGESTTPSFGRSNGPSHKTTNNPPSQQAGGLFGSLQNTATPHPTQSLFGSLASSADSQYVNGRLPSSAGQTAFGSGGLFGSVAPSSSQSPAYGAAAGLFVSEGASSPFKPTDTPGVFKPDARPEPNAADKAPPAVGSLFSKSQPVTKPQIDNGTDDGSAGNGGVPDMRITALGEKITIRESALADHERLSAPETASIPSDGEGHTVPIATHVFDAAFTWVCVPRSRAAVFVECRSKNASAHTLVAGPLTVYIDGNEVTKTKLKDTKPQDTFVAPFGVDDAVRVLHRRTARTEEVPERPFTERLWTTSCTARYAVTNGHTFMLPKLLLRDALPVSVNAQVAVVIKAICERDPQAGGVDSQSEPGAAHGNAVLGENVREPDGKKGDGIFEWVRSVDAGQTAVLQAEWEVHTSANVSWDEVPVPQLADYWVQ</sequence>
<feature type="region of interest" description="Disordered" evidence="1">
    <location>
        <begin position="149"/>
        <end position="218"/>
    </location>
</feature>
<dbReference type="AlphaFoldDB" id="A0A165TJW1"/>
<feature type="region of interest" description="Disordered" evidence="1">
    <location>
        <begin position="275"/>
        <end position="337"/>
    </location>
</feature>
<dbReference type="EMBL" id="KV429036">
    <property type="protein sequence ID" value="KZT73550.1"/>
    <property type="molecule type" value="Genomic_DNA"/>
</dbReference>
<dbReference type="PANTHER" id="PTHR31005:SF8">
    <property type="entry name" value="DUF4139 DOMAIN-CONTAINING PROTEIN"/>
    <property type="match status" value="1"/>
</dbReference>
<proteinExistence type="predicted"/>
<dbReference type="Proteomes" id="UP000076727">
    <property type="component" value="Unassembled WGS sequence"/>
</dbReference>
<feature type="compositionally biased region" description="Polar residues" evidence="1">
    <location>
        <begin position="168"/>
        <end position="218"/>
    </location>
</feature>
<dbReference type="InterPro" id="IPR037291">
    <property type="entry name" value="DUF4139"/>
</dbReference>
<accession>A0A165TJW1</accession>
<dbReference type="PANTHER" id="PTHR31005">
    <property type="entry name" value="DUF4139 DOMAIN-CONTAINING PROTEIN"/>
    <property type="match status" value="1"/>
</dbReference>
<evidence type="ECO:0000313" key="3">
    <source>
        <dbReference type="EMBL" id="KZT73550.1"/>
    </source>
</evidence>
<evidence type="ECO:0000313" key="4">
    <source>
        <dbReference type="Proteomes" id="UP000076727"/>
    </source>
</evidence>
<feature type="compositionally biased region" description="Polar residues" evidence="1">
    <location>
        <begin position="309"/>
        <end position="322"/>
    </location>
</feature>
<reference evidence="3 4" key="1">
    <citation type="journal article" date="2016" name="Mol. Biol. Evol.">
        <title>Comparative Genomics of Early-Diverging Mushroom-Forming Fungi Provides Insights into the Origins of Lignocellulose Decay Capabilities.</title>
        <authorList>
            <person name="Nagy L.G."/>
            <person name="Riley R."/>
            <person name="Tritt A."/>
            <person name="Adam C."/>
            <person name="Daum C."/>
            <person name="Floudas D."/>
            <person name="Sun H."/>
            <person name="Yadav J.S."/>
            <person name="Pangilinan J."/>
            <person name="Larsson K.H."/>
            <person name="Matsuura K."/>
            <person name="Barry K."/>
            <person name="Labutti K."/>
            <person name="Kuo R."/>
            <person name="Ohm R.A."/>
            <person name="Bhattacharya S.S."/>
            <person name="Shirouzu T."/>
            <person name="Yoshinaga Y."/>
            <person name="Martin F.M."/>
            <person name="Grigoriev I.V."/>
            <person name="Hibbett D.S."/>
        </authorList>
    </citation>
    <scope>NUCLEOTIDE SEQUENCE [LARGE SCALE GENOMIC DNA]</scope>
    <source>
        <strain evidence="3 4">L-15889</strain>
    </source>
</reference>
<keyword evidence="4" id="KW-1185">Reference proteome</keyword>